<proteinExistence type="predicted"/>
<name>A0AAU7ANN4_9ACTN</name>
<protein>
    <recommendedName>
        <fullName evidence="2">PilZ domain-containing protein</fullName>
    </recommendedName>
</protein>
<dbReference type="EMBL" id="CP114014">
    <property type="protein sequence ID" value="XAY03266.1"/>
    <property type="molecule type" value="Genomic_DNA"/>
</dbReference>
<organism evidence="1">
    <name type="scientific">Paraconexibacter sp. AEG42_29</name>
    <dbReference type="NCBI Taxonomy" id="2997339"/>
    <lineage>
        <taxon>Bacteria</taxon>
        <taxon>Bacillati</taxon>
        <taxon>Actinomycetota</taxon>
        <taxon>Thermoleophilia</taxon>
        <taxon>Solirubrobacterales</taxon>
        <taxon>Paraconexibacteraceae</taxon>
        <taxon>Paraconexibacter</taxon>
    </lineage>
</organism>
<evidence type="ECO:0008006" key="2">
    <source>
        <dbReference type="Google" id="ProtNLM"/>
    </source>
</evidence>
<sequence>MVGVDTLHGPTLTDVVTIVVPQREQLQARVHDTASTWIDLLLLSAPRTSWAQITRMQVSVQFAGAQGLCRIMGHLAHRPQDAHLRVVGYGTGETLRFEHRGHIQLLRRPALVSAQANARIVVLRSGARDHVAVETRCVAIGGAELRLAGLPFAAAGQTFGFDLFLDPREPAVSGELLVERRDADGFVRATLSRITAHDRSRLVHWAAEHSTRRVA</sequence>
<dbReference type="KEGG" id="parq:DSM112329_00078"/>
<evidence type="ECO:0000313" key="1">
    <source>
        <dbReference type="EMBL" id="XAY03266.1"/>
    </source>
</evidence>
<gene>
    <name evidence="1" type="ORF">DSM112329_00078</name>
</gene>
<dbReference type="AlphaFoldDB" id="A0AAU7ANN4"/>
<reference evidence="1" key="1">
    <citation type="submission" date="2022-12" db="EMBL/GenBank/DDBJ databases">
        <title>Paraconexibacter alkalitolerans sp. nov. and Baekduia alba sp. nov., isolated from soil and emended description of the genera Paraconexibacter (Chun et al., 2020) and Baekduia (An et al., 2020).</title>
        <authorList>
            <person name="Vieira S."/>
            <person name="Huber K.J."/>
            <person name="Geppert A."/>
            <person name="Wolf J."/>
            <person name="Neumann-Schaal M."/>
            <person name="Muesken M."/>
            <person name="Overmann J."/>
        </authorList>
    </citation>
    <scope>NUCLEOTIDE SEQUENCE</scope>
    <source>
        <strain evidence="1">AEG42_29</strain>
    </source>
</reference>
<accession>A0AAU7ANN4</accession>